<feature type="compositionally biased region" description="Polar residues" evidence="1">
    <location>
        <begin position="142"/>
        <end position="162"/>
    </location>
</feature>
<name>A0A5E4B3A8_MARMO</name>
<dbReference type="Proteomes" id="UP000335636">
    <property type="component" value="Unassembled WGS sequence"/>
</dbReference>
<proteinExistence type="predicted"/>
<evidence type="ECO:0000256" key="1">
    <source>
        <dbReference type="SAM" id="MobiDB-lite"/>
    </source>
</evidence>
<accession>A0A5E4B3A8</accession>
<dbReference type="EMBL" id="CABDUW010000232">
    <property type="protein sequence ID" value="VTJ63531.1"/>
    <property type="molecule type" value="Genomic_DNA"/>
</dbReference>
<dbReference type="AlphaFoldDB" id="A0A5E4B3A8"/>
<organism evidence="2 3">
    <name type="scientific">Marmota monax</name>
    <name type="common">Woodchuck</name>
    <dbReference type="NCBI Taxonomy" id="9995"/>
    <lineage>
        <taxon>Eukaryota</taxon>
        <taxon>Metazoa</taxon>
        <taxon>Chordata</taxon>
        <taxon>Craniata</taxon>
        <taxon>Vertebrata</taxon>
        <taxon>Euteleostomi</taxon>
        <taxon>Mammalia</taxon>
        <taxon>Eutheria</taxon>
        <taxon>Euarchontoglires</taxon>
        <taxon>Glires</taxon>
        <taxon>Rodentia</taxon>
        <taxon>Sciuromorpha</taxon>
        <taxon>Sciuridae</taxon>
        <taxon>Xerinae</taxon>
        <taxon>Marmotini</taxon>
        <taxon>Marmota</taxon>
    </lineage>
</organism>
<feature type="region of interest" description="Disordered" evidence="1">
    <location>
        <begin position="135"/>
        <end position="165"/>
    </location>
</feature>
<evidence type="ECO:0000313" key="3">
    <source>
        <dbReference type="Proteomes" id="UP000335636"/>
    </source>
</evidence>
<comment type="caution">
    <text evidence="2">The sequence shown here is derived from an EMBL/GenBank/DDBJ whole genome shotgun (WGS) entry which is preliminary data.</text>
</comment>
<keyword evidence="3" id="KW-1185">Reference proteome</keyword>
<sequence length="180" mass="18899">MGTVLLLLSWGSEGQPWPLPSPRELPRRVPSLLGAPVGFPGGLPTLDMAPQHLSPCLCHTLATAAGARCGLVTLHLLHLAAGPSEPQGPAVTLQMAGSLQSAQPRFAWLTCQPLGAAFPCPISLNVSTVQNKASNAALPRWKSNNPEQQPPRQRTTSRTSATLCPHPGFLGGAHVHLELA</sequence>
<protein>
    <submittedName>
        <fullName evidence="2">Uncharacterized protein</fullName>
    </submittedName>
</protein>
<gene>
    <name evidence="2" type="ORF">MONAX_5E023735</name>
</gene>
<reference evidence="2" key="1">
    <citation type="submission" date="2019-04" db="EMBL/GenBank/DDBJ databases">
        <authorList>
            <person name="Alioto T."/>
            <person name="Alioto T."/>
        </authorList>
    </citation>
    <scope>NUCLEOTIDE SEQUENCE [LARGE SCALE GENOMIC DNA]</scope>
</reference>
<evidence type="ECO:0000313" key="2">
    <source>
        <dbReference type="EMBL" id="VTJ63531.1"/>
    </source>
</evidence>